<feature type="domain" description="Diacylglycerol glucosyltransferase N-terminal" evidence="6">
    <location>
        <begin position="19"/>
        <end position="185"/>
    </location>
</feature>
<comment type="caution">
    <text evidence="7">The sequence shown here is derived from an EMBL/GenBank/DDBJ whole genome shotgun (WGS) entry which is preliminary data.</text>
</comment>
<feature type="domain" description="Glycosyl transferase family 28 C-terminal" evidence="5">
    <location>
        <begin position="222"/>
        <end position="357"/>
    </location>
</feature>
<keyword evidence="3" id="KW-0328">Glycosyltransferase</keyword>
<dbReference type="InterPro" id="IPR007235">
    <property type="entry name" value="Glyco_trans_28_C"/>
</dbReference>
<dbReference type="GO" id="GO:0009247">
    <property type="term" value="P:glycolipid biosynthetic process"/>
    <property type="evidence" value="ECO:0007669"/>
    <property type="project" value="InterPro"/>
</dbReference>
<evidence type="ECO:0000256" key="1">
    <source>
        <dbReference type="ARBA" id="ARBA00004370"/>
    </source>
</evidence>
<dbReference type="GO" id="GO:0016758">
    <property type="term" value="F:hexosyltransferase activity"/>
    <property type="evidence" value="ECO:0007669"/>
    <property type="project" value="InterPro"/>
</dbReference>
<dbReference type="STRING" id="1802202.A2730_03255"/>
<dbReference type="InterPro" id="IPR050519">
    <property type="entry name" value="Glycosyltransf_28_UgtP"/>
</dbReference>
<evidence type="ECO:0000313" key="7">
    <source>
        <dbReference type="EMBL" id="OGZ64121.1"/>
    </source>
</evidence>
<dbReference type="PANTHER" id="PTHR43025:SF3">
    <property type="entry name" value="MONOGALACTOSYLDIACYLGLYCEROL SYNTHASE 1, CHLOROPLASTIC"/>
    <property type="match status" value="1"/>
</dbReference>
<dbReference type="PANTHER" id="PTHR43025">
    <property type="entry name" value="MONOGALACTOSYLDIACYLGLYCEROL SYNTHASE"/>
    <property type="match status" value="1"/>
</dbReference>
<evidence type="ECO:0000256" key="3">
    <source>
        <dbReference type="ARBA" id="ARBA00022676"/>
    </source>
</evidence>
<comment type="similarity">
    <text evidence="2">Belongs to the glycosyltransferase 28 family.</text>
</comment>
<proteinExistence type="inferred from homology"/>
<dbReference type="Pfam" id="PF06925">
    <property type="entry name" value="MGDG_synth"/>
    <property type="match status" value="1"/>
</dbReference>
<evidence type="ECO:0000313" key="8">
    <source>
        <dbReference type="Proteomes" id="UP000176855"/>
    </source>
</evidence>
<dbReference type="Proteomes" id="UP000176855">
    <property type="component" value="Unassembled WGS sequence"/>
</dbReference>
<dbReference type="InterPro" id="IPR009695">
    <property type="entry name" value="Diacylglyc_glucosyltr_N"/>
</dbReference>
<evidence type="ECO:0000256" key="2">
    <source>
        <dbReference type="ARBA" id="ARBA00006962"/>
    </source>
</evidence>
<dbReference type="Gene3D" id="3.40.50.2000">
    <property type="entry name" value="Glycogen Phosphorylase B"/>
    <property type="match status" value="1"/>
</dbReference>
<reference evidence="7 8" key="1">
    <citation type="journal article" date="2016" name="Nat. Commun.">
        <title>Thousands of microbial genomes shed light on interconnected biogeochemical processes in an aquifer system.</title>
        <authorList>
            <person name="Anantharaman K."/>
            <person name="Brown C.T."/>
            <person name="Hug L.A."/>
            <person name="Sharon I."/>
            <person name="Castelle C.J."/>
            <person name="Probst A.J."/>
            <person name="Thomas B.C."/>
            <person name="Singh A."/>
            <person name="Wilkins M.J."/>
            <person name="Karaoz U."/>
            <person name="Brodie E.L."/>
            <person name="Williams K.H."/>
            <person name="Hubbard S.S."/>
            <person name="Banfield J.F."/>
        </authorList>
    </citation>
    <scope>NUCLEOTIDE SEQUENCE [LARGE SCALE GENOMIC DNA]</scope>
</reference>
<sequence>MISKKKKILIISMTGGFGHLRAGQALFDYAKENLPDIEPEHIDIASINPSLKKFTIKAYDFISRKIPFIWGGVYNLFDVKPIASAFKKIGMVNWSLKENVENYLYSKKPDGIIFTNVVPLPFIAKDCRKMFPNIKMGLVVTDYHGHSYYYFTFIDYYFVANAQVASDLEKVGIAKEKIVVTGIPIDPKFYLEHNIQGLKLKYGIKNNFPVALLMASFKISKKDLIALVKKLLSHTPEINVIFIANGNNELYESVKNIFFGAERFLAVKWTDAIEEYMTISDVVISKAGGLTVSECVTLKKPMIMVNPIPGQEEYNAEYVKKNNFGVKVEKLSEITELLSKILSEKNNQPELLLKENPSKKIFQYFE</sequence>
<evidence type="ECO:0000259" key="5">
    <source>
        <dbReference type="Pfam" id="PF04101"/>
    </source>
</evidence>
<accession>A0A1G2HPH8</accession>
<protein>
    <recommendedName>
        <fullName evidence="9">Glycosyl transferase family 28 C-terminal domain-containing protein</fullName>
    </recommendedName>
</protein>
<evidence type="ECO:0008006" key="9">
    <source>
        <dbReference type="Google" id="ProtNLM"/>
    </source>
</evidence>
<comment type="subcellular location">
    <subcellularLocation>
        <location evidence="1">Membrane</location>
    </subcellularLocation>
</comment>
<dbReference type="EMBL" id="MHOO01000008">
    <property type="protein sequence ID" value="OGZ64121.1"/>
    <property type="molecule type" value="Genomic_DNA"/>
</dbReference>
<keyword evidence="4" id="KW-0808">Transferase</keyword>
<dbReference type="AlphaFoldDB" id="A0A1G2HPH8"/>
<dbReference type="GO" id="GO:0016020">
    <property type="term" value="C:membrane"/>
    <property type="evidence" value="ECO:0007669"/>
    <property type="project" value="UniProtKB-SubCell"/>
</dbReference>
<gene>
    <name evidence="7" type="ORF">A2730_03255</name>
</gene>
<evidence type="ECO:0000259" key="6">
    <source>
        <dbReference type="Pfam" id="PF06925"/>
    </source>
</evidence>
<dbReference type="Pfam" id="PF04101">
    <property type="entry name" value="Glyco_tran_28_C"/>
    <property type="match status" value="1"/>
</dbReference>
<dbReference type="SUPFAM" id="SSF53756">
    <property type="entry name" value="UDP-Glycosyltransferase/glycogen phosphorylase"/>
    <property type="match status" value="1"/>
</dbReference>
<name>A0A1G2HPH8_9BACT</name>
<evidence type="ECO:0000256" key="4">
    <source>
        <dbReference type="ARBA" id="ARBA00022679"/>
    </source>
</evidence>
<organism evidence="7 8">
    <name type="scientific">Candidatus Staskawiczbacteria bacterium RIFCSPHIGHO2_01_FULL_39_25</name>
    <dbReference type="NCBI Taxonomy" id="1802202"/>
    <lineage>
        <taxon>Bacteria</taxon>
        <taxon>Candidatus Staskawicziibacteriota</taxon>
    </lineage>
</organism>